<dbReference type="InterPro" id="IPR023395">
    <property type="entry name" value="MCP_dom_sf"/>
</dbReference>
<evidence type="ECO:0000256" key="5">
    <source>
        <dbReference type="ARBA" id="ARBA00022737"/>
    </source>
</evidence>
<evidence type="ECO:0000256" key="4">
    <source>
        <dbReference type="ARBA" id="ARBA00022692"/>
    </source>
</evidence>
<dbReference type="InterPro" id="IPR018108">
    <property type="entry name" value="MCP_transmembrane"/>
</dbReference>
<name>A0ABQ9ILC7_9NEOP</name>
<evidence type="ECO:0000313" key="11">
    <source>
        <dbReference type="Proteomes" id="UP001159363"/>
    </source>
</evidence>
<feature type="repeat" description="Solcar" evidence="8">
    <location>
        <begin position="1"/>
        <end position="78"/>
    </location>
</feature>
<gene>
    <name evidence="10" type="ORF">PR048_002829</name>
</gene>
<organism evidence="10 11">
    <name type="scientific">Dryococelus australis</name>
    <dbReference type="NCBI Taxonomy" id="614101"/>
    <lineage>
        <taxon>Eukaryota</taxon>
        <taxon>Metazoa</taxon>
        <taxon>Ecdysozoa</taxon>
        <taxon>Arthropoda</taxon>
        <taxon>Hexapoda</taxon>
        <taxon>Insecta</taxon>
        <taxon>Pterygota</taxon>
        <taxon>Neoptera</taxon>
        <taxon>Polyneoptera</taxon>
        <taxon>Phasmatodea</taxon>
        <taxon>Verophasmatodea</taxon>
        <taxon>Anareolatae</taxon>
        <taxon>Phasmatidae</taxon>
        <taxon>Eurycanthinae</taxon>
        <taxon>Dryococelus</taxon>
    </lineage>
</organism>
<dbReference type="PANTHER" id="PTHR45618">
    <property type="entry name" value="MITOCHONDRIAL DICARBOXYLATE CARRIER-RELATED"/>
    <property type="match status" value="1"/>
</dbReference>
<evidence type="ECO:0000256" key="6">
    <source>
        <dbReference type="ARBA" id="ARBA00022989"/>
    </source>
</evidence>
<accession>A0ABQ9ILC7</accession>
<evidence type="ECO:0000256" key="1">
    <source>
        <dbReference type="ARBA" id="ARBA00004141"/>
    </source>
</evidence>
<comment type="similarity">
    <text evidence="2 9">Belongs to the mitochondrial carrier (TC 2.A.29) family.</text>
</comment>
<evidence type="ECO:0000256" key="7">
    <source>
        <dbReference type="ARBA" id="ARBA00023136"/>
    </source>
</evidence>
<comment type="subcellular location">
    <subcellularLocation>
        <location evidence="1">Membrane</location>
        <topology evidence="1">Multi-pass membrane protein</topology>
    </subcellularLocation>
</comment>
<dbReference type="InterPro" id="IPR050391">
    <property type="entry name" value="Mito_Metabolite_Transporter"/>
</dbReference>
<comment type="caution">
    <text evidence="10">The sequence shown here is derived from an EMBL/GenBank/DDBJ whole genome shotgun (WGS) entry which is preliminary data.</text>
</comment>
<proteinExistence type="inferred from homology"/>
<evidence type="ECO:0000256" key="3">
    <source>
        <dbReference type="ARBA" id="ARBA00022448"/>
    </source>
</evidence>
<dbReference type="PROSITE" id="PS50920">
    <property type="entry name" value="SOLCAR"/>
    <property type="match status" value="1"/>
</dbReference>
<reference evidence="10 11" key="1">
    <citation type="submission" date="2023-02" db="EMBL/GenBank/DDBJ databases">
        <title>LHISI_Scaffold_Assembly.</title>
        <authorList>
            <person name="Stuart O.P."/>
            <person name="Cleave R."/>
            <person name="Magrath M.J.L."/>
            <person name="Mikheyev A.S."/>
        </authorList>
    </citation>
    <scope>NUCLEOTIDE SEQUENCE [LARGE SCALE GENOMIC DNA]</scope>
    <source>
        <strain evidence="10">Daus_M_001</strain>
        <tissue evidence="10">Leg muscle</tissue>
    </source>
</reference>
<evidence type="ECO:0000313" key="10">
    <source>
        <dbReference type="EMBL" id="KAJ8897482.1"/>
    </source>
</evidence>
<keyword evidence="5" id="KW-0677">Repeat</keyword>
<dbReference type="SUPFAM" id="SSF103506">
    <property type="entry name" value="Mitochondrial carrier"/>
    <property type="match status" value="1"/>
</dbReference>
<keyword evidence="7 8" id="KW-0472">Membrane</keyword>
<evidence type="ECO:0000256" key="9">
    <source>
        <dbReference type="RuleBase" id="RU000488"/>
    </source>
</evidence>
<keyword evidence="11" id="KW-1185">Reference proteome</keyword>
<protein>
    <submittedName>
        <fullName evidence="10">Uncharacterized protein</fullName>
    </submittedName>
</protein>
<keyword evidence="6" id="KW-1133">Transmembrane helix</keyword>
<keyword evidence="4 8" id="KW-0812">Transmembrane</keyword>
<dbReference type="Pfam" id="PF00153">
    <property type="entry name" value="Mito_carr"/>
    <property type="match status" value="1"/>
</dbReference>
<dbReference type="EMBL" id="JARBHB010000001">
    <property type="protein sequence ID" value="KAJ8897482.1"/>
    <property type="molecule type" value="Genomic_DNA"/>
</dbReference>
<evidence type="ECO:0000256" key="8">
    <source>
        <dbReference type="PROSITE-ProRule" id="PRU00282"/>
    </source>
</evidence>
<sequence length="117" mass="12679">MDRAVEVDRSGKGLRVDEAGLGGLMVSPCSYKHVFDGLWRIYHAEGMRGLFAGATTATGRSVLMTVGQLSFYDQIKTFLLAHTSLTDNVTTHFVTSTLAGNLNPQATNQGNYARPEV</sequence>
<dbReference type="Proteomes" id="UP001159363">
    <property type="component" value="Chromosome 1"/>
</dbReference>
<keyword evidence="3 9" id="KW-0813">Transport</keyword>
<evidence type="ECO:0000256" key="2">
    <source>
        <dbReference type="ARBA" id="ARBA00006375"/>
    </source>
</evidence>
<dbReference type="Gene3D" id="1.50.40.10">
    <property type="entry name" value="Mitochondrial carrier domain"/>
    <property type="match status" value="1"/>
</dbReference>